<dbReference type="RefSeq" id="WP_162450998.1">
    <property type="nucleotide sequence ID" value="NZ_WLZY01000004.1"/>
</dbReference>
<sequence>MSSGTRSELLSRLAETIDSVTVGHPVRVAIDGPPAAGKTTLANELAVVLRAQGREVIRATIEGFLFPKAQRYRRGEYSPEGCYFDSHDHETMCQVLLDPLGPAGDRKFQRAVYDRSTDTTLRVPIAEAPADAVLLFDGVFLLRPELADRWDFSIFMSVTFERTLDRAQTRGEALAGSAASTTEIERAWQDRYIPSQELYLATAHPTDRADIIVHNEELQRPAWEIRSR</sequence>
<keyword evidence="2" id="KW-1185">Reference proteome</keyword>
<evidence type="ECO:0000313" key="2">
    <source>
        <dbReference type="Proteomes" id="UP000460435"/>
    </source>
</evidence>
<reference evidence="1 2" key="1">
    <citation type="submission" date="2019-11" db="EMBL/GenBank/DDBJ databases">
        <authorList>
            <person name="Li X.-J."/>
            <person name="Feng X.-M."/>
        </authorList>
    </citation>
    <scope>NUCLEOTIDE SEQUENCE [LARGE SCALE GENOMIC DNA]</scope>
    <source>
        <strain evidence="1 2">XMNu-373</strain>
    </source>
</reference>
<organism evidence="1 2">
    <name type="scientific">Phytoactinopolyspora mesophila</name>
    <dbReference type="NCBI Taxonomy" id="2650750"/>
    <lineage>
        <taxon>Bacteria</taxon>
        <taxon>Bacillati</taxon>
        <taxon>Actinomycetota</taxon>
        <taxon>Actinomycetes</taxon>
        <taxon>Jiangellales</taxon>
        <taxon>Jiangellaceae</taxon>
        <taxon>Phytoactinopolyspora</taxon>
    </lineage>
</organism>
<keyword evidence="1" id="KW-0418">Kinase</keyword>
<keyword evidence="1" id="KW-0808">Transferase</keyword>
<dbReference type="EMBL" id="WLZY01000004">
    <property type="protein sequence ID" value="NDL58341.1"/>
    <property type="molecule type" value="Genomic_DNA"/>
</dbReference>
<evidence type="ECO:0000313" key="1">
    <source>
        <dbReference type="EMBL" id="NDL58341.1"/>
    </source>
</evidence>
<dbReference type="Pfam" id="PF13189">
    <property type="entry name" value="Cytidylate_kin2"/>
    <property type="match status" value="1"/>
</dbReference>
<accession>A0A7K3M4V1</accession>
<dbReference type="SUPFAM" id="SSF52540">
    <property type="entry name" value="P-loop containing nucleoside triphosphate hydrolases"/>
    <property type="match status" value="1"/>
</dbReference>
<gene>
    <name evidence="1" type="ORF">F7O44_14825</name>
</gene>
<dbReference type="InterPro" id="IPR027417">
    <property type="entry name" value="P-loop_NTPase"/>
</dbReference>
<dbReference type="GO" id="GO:0016301">
    <property type="term" value="F:kinase activity"/>
    <property type="evidence" value="ECO:0007669"/>
    <property type="project" value="UniProtKB-KW"/>
</dbReference>
<dbReference type="AlphaFoldDB" id="A0A7K3M4V1"/>
<comment type="caution">
    <text evidence="1">The sequence shown here is derived from an EMBL/GenBank/DDBJ whole genome shotgun (WGS) entry which is preliminary data.</text>
</comment>
<proteinExistence type="predicted"/>
<name>A0A7K3M4V1_9ACTN</name>
<dbReference type="Proteomes" id="UP000460435">
    <property type="component" value="Unassembled WGS sequence"/>
</dbReference>
<protein>
    <submittedName>
        <fullName evidence="1">Uridylate kinase</fullName>
    </submittedName>
</protein>
<dbReference type="Gene3D" id="3.40.50.300">
    <property type="entry name" value="P-loop containing nucleotide triphosphate hydrolases"/>
    <property type="match status" value="1"/>
</dbReference>